<dbReference type="GO" id="GO:0016491">
    <property type="term" value="F:oxidoreductase activity"/>
    <property type="evidence" value="ECO:0007669"/>
    <property type="project" value="UniProtKB-KW"/>
</dbReference>
<dbReference type="Pfam" id="PF07995">
    <property type="entry name" value="GSDH"/>
    <property type="match status" value="1"/>
</dbReference>
<accession>A0A0X8HDY6</accession>
<feature type="domain" description="Glucose/Sorbosone dehydrogenase" evidence="2">
    <location>
        <begin position="63"/>
        <end position="411"/>
    </location>
</feature>
<dbReference type="SUPFAM" id="SSF50952">
    <property type="entry name" value="Soluble quinoprotein glucose dehydrogenase"/>
    <property type="match status" value="1"/>
</dbReference>
<dbReference type="PANTHER" id="PTHR19328:SF75">
    <property type="entry name" value="ALDOSE SUGAR DEHYDROGENASE YLII"/>
    <property type="match status" value="1"/>
</dbReference>
<feature type="chain" id="PRO_5007066849" evidence="1">
    <location>
        <begin position="34"/>
        <end position="416"/>
    </location>
</feature>
<reference evidence="3 4" key="1">
    <citation type="journal article" date="2016" name="Genome Announc.">
        <title>Draft Genome Sequence of 'Halomonas chromatireducens' Strain AGD 8-3, a Haloalkaliphilic Chromate- and Selenite-Reducing Gammaproteobacterium.</title>
        <authorList>
            <person name="Sharko F.S."/>
            <person name="Shapovalova A.A."/>
            <person name="Tsygankova S.V."/>
            <person name="Komova A.V."/>
            <person name="Boulygina E.S."/>
            <person name="Teslyuk A.B."/>
            <person name="Gotovtsev P.M."/>
            <person name="Namsaraev Z.B."/>
            <person name="Khijniak T.V."/>
            <person name="Nedoluzhko A.V."/>
            <person name="Vasilov R.G."/>
        </authorList>
    </citation>
    <scope>NUCLEOTIDE SEQUENCE [LARGE SCALE GENOMIC DNA]</scope>
    <source>
        <strain evidence="3 4">AGD 8-3</strain>
    </source>
</reference>
<dbReference type="Proteomes" id="UP000063387">
    <property type="component" value="Chromosome"/>
</dbReference>
<name>A0A0X8HDY6_9GAMM</name>
<sequence length="416" mass="45189">MHLHGPHSRIRFSRTSLSLAIAVSLSATGLANADVQVTEEEVTTGTETEEFNLRVTRVVGGIEHPWAVAWLPDERMLVTARPGQLYLVDGDEVTDVGNLPKIDAEEDQRTAPEGGNQGGLLDVAVHPDYENNGWIYFTYSSPGDDDSVMGDEEYGTGTALARARLSDDGSELTDLETLYAQVPRTAPGRHYGSRIVFPGDGSVMFSIGDRGIRYPSQDLTDPGGSIIRLHEDGGAFEGNPFIGVEPGNLRPEIFSYGHRNNQGLALHPQTGALWAIDHGPSGGGEQLYIAEPGSNHGWPQVSFGREYATDEFIGIGEEAPGVKPPVHVWDDTLAPSGLAFYTGEEFAAWQGNLFVGALYAERLHRLVLEGDEIAHEEALLENELGRIRDVRQGPDGLLYVLTDESDGGLYRIEPET</sequence>
<dbReference type="EMBL" id="CP014226">
    <property type="protein sequence ID" value="AMD00888.1"/>
    <property type="molecule type" value="Genomic_DNA"/>
</dbReference>
<feature type="signal peptide" evidence="1">
    <location>
        <begin position="1"/>
        <end position="33"/>
    </location>
</feature>
<gene>
    <name evidence="3" type="primary">yliI_1</name>
    <name evidence="3" type="ORF">LOKO_01820</name>
</gene>
<reference evidence="3 4" key="2">
    <citation type="submission" date="2016-02" db="EMBL/GenBank/DDBJ databases">
        <authorList>
            <person name="Wen L."/>
            <person name="He K."/>
            <person name="Yang H."/>
        </authorList>
    </citation>
    <scope>NUCLEOTIDE SEQUENCE [LARGE SCALE GENOMIC DNA]</scope>
    <source>
        <strain evidence="3 4">AGD 8-3</strain>
    </source>
</reference>
<dbReference type="InterPro" id="IPR011041">
    <property type="entry name" value="Quinoprot_gluc/sorb_DH_b-prop"/>
</dbReference>
<evidence type="ECO:0000256" key="1">
    <source>
        <dbReference type="SAM" id="SignalP"/>
    </source>
</evidence>
<dbReference type="KEGG" id="hco:LOKO_01820"/>
<dbReference type="RefSeq" id="WP_066447914.1">
    <property type="nucleotide sequence ID" value="NZ_CP014226.1"/>
</dbReference>
<evidence type="ECO:0000313" key="3">
    <source>
        <dbReference type="EMBL" id="AMD00888.1"/>
    </source>
</evidence>
<dbReference type="PANTHER" id="PTHR19328">
    <property type="entry name" value="HEDGEHOG-INTERACTING PROTEIN"/>
    <property type="match status" value="1"/>
</dbReference>
<dbReference type="InterPro" id="IPR012938">
    <property type="entry name" value="Glc/Sorbosone_DH"/>
</dbReference>
<keyword evidence="3" id="KW-0560">Oxidoreductase</keyword>
<dbReference type="OrthoDB" id="9770043at2"/>
<keyword evidence="4" id="KW-1185">Reference proteome</keyword>
<dbReference type="PATRIC" id="fig|507626.3.peg.1817"/>
<organism evidence="3 4">
    <name type="scientific">Halomonas chromatireducens</name>
    <dbReference type="NCBI Taxonomy" id="507626"/>
    <lineage>
        <taxon>Bacteria</taxon>
        <taxon>Pseudomonadati</taxon>
        <taxon>Pseudomonadota</taxon>
        <taxon>Gammaproteobacteria</taxon>
        <taxon>Oceanospirillales</taxon>
        <taxon>Halomonadaceae</taxon>
        <taxon>Halomonas</taxon>
    </lineage>
</organism>
<dbReference type="InterPro" id="IPR011042">
    <property type="entry name" value="6-blade_b-propeller_TolB-like"/>
</dbReference>
<evidence type="ECO:0000313" key="4">
    <source>
        <dbReference type="Proteomes" id="UP000063387"/>
    </source>
</evidence>
<proteinExistence type="predicted"/>
<evidence type="ECO:0000259" key="2">
    <source>
        <dbReference type="Pfam" id="PF07995"/>
    </source>
</evidence>
<dbReference type="EC" id="1.1.5.-" evidence="3"/>
<protein>
    <submittedName>
        <fullName evidence="3">Soluble aldose sugar dehydrogenase YliI</fullName>
        <ecNumber evidence="3">1.1.5.-</ecNumber>
    </submittedName>
</protein>
<keyword evidence="1" id="KW-0732">Signal</keyword>
<dbReference type="AlphaFoldDB" id="A0A0X8HDY6"/>
<dbReference type="Gene3D" id="2.120.10.30">
    <property type="entry name" value="TolB, C-terminal domain"/>
    <property type="match status" value="1"/>
</dbReference>